<accession>A0A1M5SUF5</accession>
<feature type="domain" description="Bacterial Ig-like" evidence="2">
    <location>
        <begin position="456"/>
        <end position="532"/>
    </location>
</feature>
<dbReference type="InterPro" id="IPR044016">
    <property type="entry name" value="Big_13"/>
</dbReference>
<protein>
    <submittedName>
        <fullName evidence="3">Ig-like domain (Group 3)</fullName>
    </submittedName>
</protein>
<evidence type="ECO:0000256" key="1">
    <source>
        <dbReference type="SAM" id="MobiDB-lite"/>
    </source>
</evidence>
<feature type="compositionally biased region" description="Polar residues" evidence="1">
    <location>
        <begin position="54"/>
        <end position="74"/>
    </location>
</feature>
<dbReference type="InterPro" id="IPR013783">
    <property type="entry name" value="Ig-like_fold"/>
</dbReference>
<keyword evidence="4" id="KW-1185">Reference proteome</keyword>
<reference evidence="4" key="1">
    <citation type="submission" date="2016-11" db="EMBL/GenBank/DDBJ databases">
        <authorList>
            <person name="Varghese N."/>
            <person name="Submissions S."/>
        </authorList>
    </citation>
    <scope>NUCLEOTIDE SEQUENCE [LARGE SCALE GENOMIC DNA]</scope>
    <source>
        <strain evidence="4">CGMCC 1.8995</strain>
    </source>
</reference>
<name>A0A1M5SUF5_9ALTE</name>
<sequence length="779" mass="76172">PTLTGTGEAGATVTLTITDANGTTQTVTTTVDGSGNFSVDVPTDLAEGSFTVSATTSDDAGNTASASGTGNIDTTAPVLTLTDPGETNDTTPTLTGTGEAGATVTLTITDANGATQTVTTTVDGSGNFSVDVPTDLAEGNFTVSATTSDDAGNTASVSGTGNIDTTAPVISINDPGVGSDATPTITGSTDASAGSTVSLSVTDDNGVTQNFSATVASDGTYSADVPSDLAEGNYTVSATVSDSAGNSASASATGEVNSNAPLLTIDPPGILGDATPLISGTTDVAVGTTVTIVVTDALGVSQTFFTTVQADLTYSASVPAILAEGGFNIAVSVTNGVGVTASVSTSGTIDTVDPVISLDVVGTTNVDTPVISGTCDEIGATVNISVVDGDGTTHTVSATVQSDGTFSVTMPSALPEGLLTVNATVLDDAGNLATASTSGLIDLTLPTLSLASIGDINNDTPVISGTCDEIGATVNISVVDGDGTTHTVSATVQPDGTFSVTMPNALPEGLLTVNATVLDDAGNLATASTSGLIDLTLPTLSLASIGDINNDTPVISGTCDEIGATVNISVVDGDGTTHTVSATVQPDGTFSVTMPSALPEGLLTVNATVLDDAGNLATASTSGLIDLTLPTLSLASIGDINNDTPVISGTCDEIGATVNISVVDGDGTTHTVSATVQSDGTFSVTMPSALPEGLLTVNATVLDDAGNLATASTSGLIDLTLPTLSLTSIGDINNDTPVISGTCDEIGATVNISVVDGDGTTHTVSATVQSDGTFSVTMP</sequence>
<proteinExistence type="predicted"/>
<feature type="domain" description="Bacterial Ig-like" evidence="2">
    <location>
        <begin position="87"/>
        <end position="165"/>
    </location>
</feature>
<organism evidence="3 4">
    <name type="scientific">Marisediminitalea aggregata</name>
    <dbReference type="NCBI Taxonomy" id="634436"/>
    <lineage>
        <taxon>Bacteria</taxon>
        <taxon>Pseudomonadati</taxon>
        <taxon>Pseudomonadota</taxon>
        <taxon>Gammaproteobacteria</taxon>
        <taxon>Alteromonadales</taxon>
        <taxon>Alteromonadaceae</taxon>
        <taxon>Marisediminitalea</taxon>
    </lineage>
</organism>
<gene>
    <name evidence="3" type="ORF">SAMN05216361_0082</name>
</gene>
<dbReference type="AlphaFoldDB" id="A0A1M5SUF5"/>
<feature type="non-terminal residue" evidence="3">
    <location>
        <position position="1"/>
    </location>
</feature>
<feature type="region of interest" description="Disordered" evidence="1">
    <location>
        <begin position="54"/>
        <end position="100"/>
    </location>
</feature>
<dbReference type="NCBIfam" id="NF033510">
    <property type="entry name" value="Ca_tandemer"/>
    <property type="match status" value="7"/>
</dbReference>
<evidence type="ECO:0000313" key="3">
    <source>
        <dbReference type="EMBL" id="SHH41613.1"/>
    </source>
</evidence>
<feature type="domain" description="Bacterial Ig-like" evidence="2">
    <location>
        <begin position="178"/>
        <end position="252"/>
    </location>
</feature>
<dbReference type="EMBL" id="FQWD01000011">
    <property type="protein sequence ID" value="SHH41613.1"/>
    <property type="molecule type" value="Genomic_DNA"/>
</dbReference>
<feature type="compositionally biased region" description="Low complexity" evidence="1">
    <location>
        <begin position="84"/>
        <end position="100"/>
    </location>
</feature>
<feature type="domain" description="Bacterial Ig-like" evidence="2">
    <location>
        <begin position="1"/>
        <end position="74"/>
    </location>
</feature>
<dbReference type="Pfam" id="PF19077">
    <property type="entry name" value="Big_13"/>
    <property type="match status" value="7"/>
</dbReference>
<evidence type="ECO:0000259" key="2">
    <source>
        <dbReference type="Pfam" id="PF19077"/>
    </source>
</evidence>
<feature type="domain" description="Bacterial Ig-like" evidence="2">
    <location>
        <begin position="548"/>
        <end position="624"/>
    </location>
</feature>
<feature type="domain" description="Bacterial Ig-like" evidence="2">
    <location>
        <begin position="363"/>
        <end position="440"/>
    </location>
</feature>
<feature type="non-terminal residue" evidence="3">
    <location>
        <position position="779"/>
    </location>
</feature>
<evidence type="ECO:0000313" key="4">
    <source>
        <dbReference type="Proteomes" id="UP000184520"/>
    </source>
</evidence>
<dbReference type="Gene3D" id="2.60.40.10">
    <property type="entry name" value="Immunoglobulins"/>
    <property type="match status" value="9"/>
</dbReference>
<feature type="domain" description="Bacterial Ig-like" evidence="2">
    <location>
        <begin position="640"/>
        <end position="716"/>
    </location>
</feature>
<dbReference type="RefSeq" id="WP_073325420.1">
    <property type="nucleotide sequence ID" value="NZ_FQWD01000011.1"/>
</dbReference>
<dbReference type="Proteomes" id="UP000184520">
    <property type="component" value="Unassembled WGS sequence"/>
</dbReference>
<dbReference type="STRING" id="634436.SAMN05216361_0082"/>